<evidence type="ECO:0000256" key="1">
    <source>
        <dbReference type="SAM" id="MobiDB-lite"/>
    </source>
</evidence>
<feature type="compositionally biased region" description="Polar residues" evidence="1">
    <location>
        <begin position="214"/>
        <end position="227"/>
    </location>
</feature>
<feature type="region of interest" description="Disordered" evidence="1">
    <location>
        <begin position="111"/>
        <end position="131"/>
    </location>
</feature>
<dbReference type="Proteomes" id="UP001492380">
    <property type="component" value="Unassembled WGS sequence"/>
</dbReference>
<evidence type="ECO:0000313" key="2">
    <source>
        <dbReference type="EMBL" id="KAK8244495.1"/>
    </source>
</evidence>
<sequence>MLLISNISISIVCRSIFTIMSASQRNQNSVSDPFADGAIYEASITQARMLVSPAATYPTMKKARKDLERQLGDNFEYPRMPGTQAKTVKDFTFNLFRRMSRDGLTKIDRCRTAPGHQAGTTTATTPTNPTATATTATRATISVNGLAQITMSNKTIQSSVAPQGYTRECAILGARLVEMALRRKGLVTTPTVADNQHDDGQLASMTKSPRRKGSPSTSGSHESFNASDHSDEELVFKKAKVADFGHETDDEPDHPFLSHPWRQAVNGAFVLDSEHDETEDRDYADQIDYTDTCFCGRPLATVRDFKIHLAKYKCHTE</sequence>
<comment type="caution">
    <text evidence="2">The sequence shown here is derived from an EMBL/GenBank/DDBJ whole genome shotgun (WGS) entry which is preliminary data.</text>
</comment>
<evidence type="ECO:0000313" key="3">
    <source>
        <dbReference type="Proteomes" id="UP001492380"/>
    </source>
</evidence>
<feature type="compositionally biased region" description="Low complexity" evidence="1">
    <location>
        <begin position="112"/>
        <end position="131"/>
    </location>
</feature>
<gene>
    <name evidence="2" type="ORF">HDK90DRAFT_160338</name>
</gene>
<protein>
    <submittedName>
        <fullName evidence="2">Uncharacterized protein</fullName>
    </submittedName>
</protein>
<accession>A0ABR1Z178</accession>
<reference evidence="2 3" key="1">
    <citation type="submission" date="2024-04" db="EMBL/GenBank/DDBJ databases">
        <title>Phyllosticta paracitricarpa is synonymous to the EU quarantine fungus P. citricarpa based on phylogenomic analyses.</title>
        <authorList>
            <consortium name="Lawrence Berkeley National Laboratory"/>
            <person name="Van Ingen-Buijs V.A."/>
            <person name="Van Westerhoven A.C."/>
            <person name="Haridas S."/>
            <person name="Skiadas P."/>
            <person name="Martin F."/>
            <person name="Groenewald J.Z."/>
            <person name="Crous P.W."/>
            <person name="Seidl M.F."/>
        </authorList>
    </citation>
    <scope>NUCLEOTIDE SEQUENCE [LARGE SCALE GENOMIC DNA]</scope>
    <source>
        <strain evidence="2 3">CBS 123374</strain>
    </source>
</reference>
<feature type="region of interest" description="Disordered" evidence="1">
    <location>
        <begin position="190"/>
        <end position="231"/>
    </location>
</feature>
<keyword evidence="3" id="KW-1185">Reference proteome</keyword>
<dbReference type="EMBL" id="JBBWRZ010000002">
    <property type="protein sequence ID" value="KAK8244495.1"/>
    <property type="molecule type" value="Genomic_DNA"/>
</dbReference>
<name>A0ABR1Z178_9PEZI</name>
<proteinExistence type="predicted"/>
<organism evidence="2 3">
    <name type="scientific">Phyllosticta capitalensis</name>
    <dbReference type="NCBI Taxonomy" id="121624"/>
    <lineage>
        <taxon>Eukaryota</taxon>
        <taxon>Fungi</taxon>
        <taxon>Dikarya</taxon>
        <taxon>Ascomycota</taxon>
        <taxon>Pezizomycotina</taxon>
        <taxon>Dothideomycetes</taxon>
        <taxon>Dothideomycetes incertae sedis</taxon>
        <taxon>Botryosphaeriales</taxon>
        <taxon>Phyllostictaceae</taxon>
        <taxon>Phyllosticta</taxon>
    </lineage>
</organism>